<sequence>MCEAVQLCAKLTSKTQKLLETSDQVSKSDDSPVTVADYAAQAVVSYVLEQKYPDVALLAEEDAKALRGGSKEAEGLLEKITEITNDCVFGDDVSEYLSREEVARLIDRGNHEGGSESTFFVLDPIDGTKGFINQRQYAIALGLCEKGKVVGGVLGCPNMPMTKIPEDVDALETEKPGVIFAAYENFGCKYAAMDAKEPLGKDSFIATSDQFVKFGKDGARYMESWGDSIVADHAFTNALSEKVGITRKALRIDSQAKYGSLSRGDAHIYLRFPPKTYREKVWDHAAGAIIVSESGGVISDAAGVPLEFGKGRFLDINGGIVASSTPELHEQLLKAIADLR</sequence>
<dbReference type="KEGG" id="bpg:Bathy07g02870"/>
<evidence type="ECO:0000256" key="4">
    <source>
        <dbReference type="ARBA" id="ARBA00022723"/>
    </source>
</evidence>
<dbReference type="EMBL" id="FO082272">
    <property type="protein sequence ID" value="CCO66387.1"/>
    <property type="molecule type" value="Genomic_DNA"/>
</dbReference>
<dbReference type="GO" id="GO:0000103">
    <property type="term" value="P:sulfate assimilation"/>
    <property type="evidence" value="ECO:0007669"/>
    <property type="project" value="TreeGrafter"/>
</dbReference>
<evidence type="ECO:0000256" key="8">
    <source>
        <dbReference type="ARBA" id="ARBA00044479"/>
    </source>
</evidence>
<dbReference type="OrthoDB" id="411145at2759"/>
<evidence type="ECO:0000313" key="12">
    <source>
        <dbReference type="Proteomes" id="UP000198341"/>
    </source>
</evidence>
<proteinExistence type="inferred from homology"/>
<dbReference type="PANTHER" id="PTHR43200:SF6">
    <property type="entry name" value="3'(2'),5'-BISPHOSPHATE NUCLEOTIDASE"/>
    <property type="match status" value="1"/>
</dbReference>
<dbReference type="Gene3D" id="3.40.190.80">
    <property type="match status" value="1"/>
</dbReference>
<evidence type="ECO:0000256" key="1">
    <source>
        <dbReference type="ARBA" id="ARBA00001946"/>
    </source>
</evidence>
<dbReference type="InterPro" id="IPR051090">
    <property type="entry name" value="Inositol_monoP_superfamily"/>
</dbReference>
<dbReference type="InterPro" id="IPR020583">
    <property type="entry name" value="Inositol_monoP_metal-BS"/>
</dbReference>
<gene>
    <name evidence="11" type="ORF">Bathy07g02870</name>
</gene>
<dbReference type="PANTHER" id="PTHR43200">
    <property type="entry name" value="PHOSPHATASE"/>
    <property type="match status" value="1"/>
</dbReference>
<dbReference type="CDD" id="cd01517">
    <property type="entry name" value="PAP_phosphatase"/>
    <property type="match status" value="1"/>
</dbReference>
<comment type="similarity">
    <text evidence="2">Belongs to the inositol monophosphatase superfamily.</text>
</comment>
<dbReference type="GeneID" id="19014776"/>
<dbReference type="PROSITE" id="PS00629">
    <property type="entry name" value="IMP_1"/>
    <property type="match status" value="1"/>
</dbReference>
<comment type="catalytic activity">
    <reaction evidence="8">
        <text>adenosine 3',5'-bisphosphate + H2O = AMP + phosphate</text>
        <dbReference type="Rhea" id="RHEA:10040"/>
        <dbReference type="ChEBI" id="CHEBI:15377"/>
        <dbReference type="ChEBI" id="CHEBI:43474"/>
        <dbReference type="ChEBI" id="CHEBI:58343"/>
        <dbReference type="ChEBI" id="CHEBI:456215"/>
        <dbReference type="EC" id="3.1.3.7"/>
    </reaction>
    <physiologicalReaction direction="left-to-right" evidence="8">
        <dbReference type="Rhea" id="RHEA:10041"/>
    </physiologicalReaction>
</comment>
<feature type="binding site" evidence="10">
    <location>
        <position position="126"/>
    </location>
    <ligand>
        <name>Mg(2+)</name>
        <dbReference type="ChEBI" id="CHEBI:18420"/>
        <label>1</label>
        <note>catalytic</note>
    </ligand>
</feature>
<dbReference type="GO" id="GO:0046854">
    <property type="term" value="P:phosphatidylinositol phosphate biosynthetic process"/>
    <property type="evidence" value="ECO:0007669"/>
    <property type="project" value="InterPro"/>
</dbReference>
<keyword evidence="4 10" id="KW-0479">Metal-binding</keyword>
<evidence type="ECO:0000313" key="11">
    <source>
        <dbReference type="EMBL" id="CCO66387.1"/>
    </source>
</evidence>
<evidence type="ECO:0000256" key="7">
    <source>
        <dbReference type="ARBA" id="ARBA00044466"/>
    </source>
</evidence>
<comment type="catalytic activity">
    <reaction evidence="9">
        <text>3'-phosphoadenylyl sulfate + H2O = adenosine 5'-phosphosulfate + phosphate</text>
        <dbReference type="Rhea" id="RHEA:77639"/>
        <dbReference type="ChEBI" id="CHEBI:15377"/>
        <dbReference type="ChEBI" id="CHEBI:43474"/>
        <dbReference type="ChEBI" id="CHEBI:58243"/>
        <dbReference type="ChEBI" id="CHEBI:58339"/>
        <dbReference type="EC" id="3.1.3.7"/>
    </reaction>
    <physiologicalReaction direction="left-to-right" evidence="9">
        <dbReference type="Rhea" id="RHEA:77640"/>
    </physiologicalReaction>
</comment>
<feature type="binding site" evidence="10">
    <location>
        <position position="283"/>
    </location>
    <ligand>
        <name>Mg(2+)</name>
        <dbReference type="ChEBI" id="CHEBI:18420"/>
        <label>1</label>
        <note>catalytic</note>
    </ligand>
</feature>
<evidence type="ECO:0000256" key="6">
    <source>
        <dbReference type="ARBA" id="ARBA00022842"/>
    </source>
</evidence>
<dbReference type="NCBIfam" id="TIGR01330">
    <property type="entry name" value="bisphos_HAL2"/>
    <property type="match status" value="1"/>
</dbReference>
<keyword evidence="12" id="KW-1185">Reference proteome</keyword>
<dbReference type="Pfam" id="PF00459">
    <property type="entry name" value="Inositol_P"/>
    <property type="match status" value="1"/>
</dbReference>
<feature type="binding site" evidence="10">
    <location>
        <position position="125"/>
    </location>
    <ligand>
        <name>Mg(2+)</name>
        <dbReference type="ChEBI" id="CHEBI:18420"/>
        <label>1</label>
        <note>catalytic</note>
    </ligand>
</feature>
<accession>K8F2Y3</accession>
<keyword evidence="5" id="KW-0378">Hydrolase</keyword>
<keyword evidence="6 10" id="KW-0460">Magnesium</keyword>
<dbReference type="RefSeq" id="XP_007512299.1">
    <property type="nucleotide sequence ID" value="XM_007512237.1"/>
</dbReference>
<dbReference type="GO" id="GO:0046872">
    <property type="term" value="F:metal ion binding"/>
    <property type="evidence" value="ECO:0007669"/>
    <property type="project" value="UniProtKB-KW"/>
</dbReference>
<evidence type="ECO:0000256" key="3">
    <source>
        <dbReference type="ARBA" id="ARBA00012633"/>
    </source>
</evidence>
<organism evidence="11 12">
    <name type="scientific">Bathycoccus prasinos</name>
    <dbReference type="NCBI Taxonomy" id="41875"/>
    <lineage>
        <taxon>Eukaryota</taxon>
        <taxon>Viridiplantae</taxon>
        <taxon>Chlorophyta</taxon>
        <taxon>Mamiellophyceae</taxon>
        <taxon>Mamiellales</taxon>
        <taxon>Bathycoccaceae</taxon>
        <taxon>Bathycoccus</taxon>
    </lineage>
</organism>
<comment type="cofactor">
    <cofactor evidence="1 10">
        <name>Mg(2+)</name>
        <dbReference type="ChEBI" id="CHEBI:18420"/>
    </cofactor>
</comment>
<evidence type="ECO:0000256" key="9">
    <source>
        <dbReference type="ARBA" id="ARBA00044484"/>
    </source>
</evidence>
<dbReference type="STRING" id="41875.K8F2Y3"/>
<dbReference type="InterPro" id="IPR006239">
    <property type="entry name" value="DPNP"/>
</dbReference>
<dbReference type="PROSITE" id="PS00630">
    <property type="entry name" value="IMP_2"/>
    <property type="match status" value="1"/>
</dbReference>
<reference evidence="11 12" key="1">
    <citation type="submission" date="2011-10" db="EMBL/GenBank/DDBJ databases">
        <authorList>
            <person name="Genoscope - CEA"/>
        </authorList>
    </citation>
    <scope>NUCLEOTIDE SEQUENCE [LARGE SCALE GENOMIC DNA]</scope>
    <source>
        <strain evidence="11 12">RCC 1105</strain>
    </source>
</reference>
<name>K8F2Y3_9CHLO</name>
<dbReference type="PRINTS" id="PR00377">
    <property type="entry name" value="IMPHPHTASES"/>
</dbReference>
<evidence type="ECO:0000256" key="2">
    <source>
        <dbReference type="ARBA" id="ARBA00009759"/>
    </source>
</evidence>
<feature type="binding site" evidence="10">
    <location>
        <position position="60"/>
    </location>
    <ligand>
        <name>Mg(2+)</name>
        <dbReference type="ChEBI" id="CHEBI:18420"/>
        <label>1</label>
        <note>catalytic</note>
    </ligand>
</feature>
<dbReference type="eggNOG" id="KOG1528">
    <property type="taxonomic scope" value="Eukaryota"/>
</dbReference>
<dbReference type="InterPro" id="IPR020550">
    <property type="entry name" value="Inositol_monophosphatase_CS"/>
</dbReference>
<evidence type="ECO:0000256" key="10">
    <source>
        <dbReference type="PIRSR" id="PIRSR600760-2"/>
    </source>
</evidence>
<dbReference type="EC" id="3.1.3.7" evidence="3"/>
<dbReference type="GO" id="GO:0008441">
    <property type="term" value="F:3'(2'),5'-bisphosphate nucleotidase activity"/>
    <property type="evidence" value="ECO:0007669"/>
    <property type="project" value="UniProtKB-EC"/>
</dbReference>
<evidence type="ECO:0000256" key="5">
    <source>
        <dbReference type="ARBA" id="ARBA00022801"/>
    </source>
</evidence>
<dbReference type="Gene3D" id="3.30.540.10">
    <property type="entry name" value="Fructose-1,6-Bisphosphatase, subunit A, domain 1"/>
    <property type="match status" value="1"/>
</dbReference>
<protein>
    <recommendedName>
        <fullName evidence="3">3'(2'),5'-bisphosphate nucleotidase</fullName>
        <ecNumber evidence="3">3.1.3.7</ecNumber>
    </recommendedName>
</protein>
<dbReference type="SUPFAM" id="SSF56655">
    <property type="entry name" value="Carbohydrate phosphatase"/>
    <property type="match status" value="1"/>
</dbReference>
<dbReference type="InterPro" id="IPR000760">
    <property type="entry name" value="Inositol_monophosphatase-like"/>
</dbReference>
<feature type="binding site" evidence="10">
    <location>
        <position position="123"/>
    </location>
    <ligand>
        <name>Mg(2+)</name>
        <dbReference type="ChEBI" id="CHEBI:18420"/>
        <label>1</label>
        <note>catalytic</note>
    </ligand>
</feature>
<comment type="catalytic activity">
    <reaction evidence="7">
        <text>adenosine 2',5'-bisphosphate + H2O = AMP + phosphate</text>
        <dbReference type="Rhea" id="RHEA:77643"/>
        <dbReference type="ChEBI" id="CHEBI:15377"/>
        <dbReference type="ChEBI" id="CHEBI:43474"/>
        <dbReference type="ChEBI" id="CHEBI:194156"/>
        <dbReference type="ChEBI" id="CHEBI:456215"/>
        <dbReference type="EC" id="3.1.3.7"/>
    </reaction>
    <physiologicalReaction direction="left-to-right" evidence="7">
        <dbReference type="Rhea" id="RHEA:77644"/>
    </physiologicalReaction>
</comment>
<dbReference type="Proteomes" id="UP000198341">
    <property type="component" value="Chromosome 7"/>
</dbReference>
<dbReference type="AlphaFoldDB" id="K8F2Y3"/>